<comment type="caution">
    <text evidence="3">The sequence shown here is derived from an EMBL/GenBank/DDBJ whole genome shotgun (WGS) entry which is preliminary data.</text>
</comment>
<reference evidence="3 4" key="1">
    <citation type="submission" date="2023-09" db="EMBL/GenBank/DDBJ databases">
        <authorList>
            <person name="Wang M."/>
        </authorList>
    </citation>
    <scope>NUCLEOTIDE SEQUENCE [LARGE SCALE GENOMIC DNA]</scope>
    <source>
        <strain evidence="3">GT-2023</strain>
        <tissue evidence="3">Liver</tissue>
    </source>
</reference>
<protein>
    <recommendedName>
        <fullName evidence="5">Transmembrane protein</fullName>
    </recommendedName>
</protein>
<evidence type="ECO:0000256" key="1">
    <source>
        <dbReference type="SAM" id="MobiDB-lite"/>
    </source>
</evidence>
<evidence type="ECO:0000313" key="4">
    <source>
        <dbReference type="Proteomes" id="UP001558613"/>
    </source>
</evidence>
<dbReference type="Proteomes" id="UP001558613">
    <property type="component" value="Unassembled WGS sequence"/>
</dbReference>
<evidence type="ECO:0000256" key="2">
    <source>
        <dbReference type="SAM" id="Phobius"/>
    </source>
</evidence>
<feature type="transmembrane region" description="Helical" evidence="2">
    <location>
        <begin position="35"/>
        <end position="56"/>
    </location>
</feature>
<feature type="compositionally biased region" description="Basic and acidic residues" evidence="1">
    <location>
        <begin position="14"/>
        <end position="26"/>
    </location>
</feature>
<organism evidence="3 4">
    <name type="scientific">Cirrhinus molitorella</name>
    <name type="common">mud carp</name>
    <dbReference type="NCBI Taxonomy" id="172907"/>
    <lineage>
        <taxon>Eukaryota</taxon>
        <taxon>Metazoa</taxon>
        <taxon>Chordata</taxon>
        <taxon>Craniata</taxon>
        <taxon>Vertebrata</taxon>
        <taxon>Euteleostomi</taxon>
        <taxon>Actinopterygii</taxon>
        <taxon>Neopterygii</taxon>
        <taxon>Teleostei</taxon>
        <taxon>Ostariophysi</taxon>
        <taxon>Cypriniformes</taxon>
        <taxon>Cyprinidae</taxon>
        <taxon>Labeoninae</taxon>
        <taxon>Labeonini</taxon>
        <taxon>Cirrhinus</taxon>
    </lineage>
</organism>
<evidence type="ECO:0000313" key="3">
    <source>
        <dbReference type="EMBL" id="KAL1279387.1"/>
    </source>
</evidence>
<keyword evidence="2" id="KW-0812">Transmembrane</keyword>
<name>A0ABR3NRK7_9TELE</name>
<evidence type="ECO:0008006" key="5">
    <source>
        <dbReference type="Google" id="ProtNLM"/>
    </source>
</evidence>
<feature type="region of interest" description="Disordered" evidence="1">
    <location>
        <begin position="1"/>
        <end position="26"/>
    </location>
</feature>
<keyword evidence="4" id="KW-1185">Reference proteome</keyword>
<gene>
    <name evidence="3" type="ORF">QQF64_026060</name>
</gene>
<dbReference type="EMBL" id="JAYMGO010000003">
    <property type="protein sequence ID" value="KAL1279387.1"/>
    <property type="molecule type" value="Genomic_DNA"/>
</dbReference>
<keyword evidence="2" id="KW-0472">Membrane</keyword>
<proteinExistence type="predicted"/>
<keyword evidence="2" id="KW-1133">Transmembrane helix</keyword>
<accession>A0ABR3NRK7</accession>
<sequence>MTNNKSNNAGGIPKAKEATQKPHDQKAPSVFQESFFPVIVIIVEFAVFAAPTVILLQIICERRAGRNDSERHREEI</sequence>